<dbReference type="InterPro" id="IPR004821">
    <property type="entry name" value="Cyt_trans-like"/>
</dbReference>
<sequence length="352" mass="40609">MEEFTFYQEEGRPFRGRKLEKMRSFLTQQGLDLEEKVQYSVILGTGEGKIAACGSRQGNVLKCIAVDPLFQGEGLMVKLVSSLIKNAWEEGITHLFVFTKPENQGYFQDLGFWPIMDTRDMLLMENKKDGIREYLEKEAAPYKDRFSLKTGAIVMNANPFTKGHRYLIRHGAKQCEILHVFVLTEDASEFPAEVRLELVKKGCGDLKNVYVHGSSDYLISHATFPDYFLKDKAKASGEAVLLDLKIFGKYFKEAFHIDCRYVGEEPFSEITRVYNEEMKKILPQYGIEVREIPRRRNGDQVISATFVRKKFLEGDWKGLKELVPETTYAYLISSEGKELREKLRNREKTDET</sequence>
<keyword evidence="3 5" id="KW-0436">Ligase</keyword>
<dbReference type="NCBIfam" id="TIGR00125">
    <property type="entry name" value="cyt_tran_rel"/>
    <property type="match status" value="1"/>
</dbReference>
<dbReference type="Gene3D" id="3.40.630.30">
    <property type="match status" value="1"/>
</dbReference>
<dbReference type="InterPro" id="IPR013166">
    <property type="entry name" value="Citrate_lyase_ligase_C"/>
</dbReference>
<dbReference type="AlphaFoldDB" id="A0A9D1TGC7"/>
<dbReference type="NCBIfam" id="TIGR00124">
    <property type="entry name" value="cit_ly_ligase"/>
    <property type="match status" value="1"/>
</dbReference>
<name>A0A9D1TGC7_9FIRM</name>
<dbReference type="InterPro" id="IPR014729">
    <property type="entry name" value="Rossmann-like_a/b/a_fold"/>
</dbReference>
<comment type="catalytic activity">
    <reaction evidence="3">
        <text>holo-[citrate lyase ACP] + acetate + ATP = acetyl-[citrate lyase ACP] + AMP + diphosphate</text>
        <dbReference type="Rhea" id="RHEA:23788"/>
        <dbReference type="Rhea" id="RHEA-COMP:10158"/>
        <dbReference type="Rhea" id="RHEA-COMP:13710"/>
        <dbReference type="ChEBI" id="CHEBI:30089"/>
        <dbReference type="ChEBI" id="CHEBI:30616"/>
        <dbReference type="ChEBI" id="CHEBI:33019"/>
        <dbReference type="ChEBI" id="CHEBI:82683"/>
        <dbReference type="ChEBI" id="CHEBI:137976"/>
        <dbReference type="ChEBI" id="CHEBI:456215"/>
        <dbReference type="EC" id="6.2.1.22"/>
    </reaction>
</comment>
<dbReference type="EC" id="6.2.1.22" evidence="3"/>
<protein>
    <recommendedName>
        <fullName evidence="3">[Citrate [pro-3S]-lyase] ligase</fullName>
        <ecNumber evidence="3">6.2.1.22</ecNumber>
    </recommendedName>
</protein>
<proteinExistence type="predicted"/>
<feature type="domain" description="N-acetyltransferase" evidence="4">
    <location>
        <begin position="1"/>
        <end position="129"/>
    </location>
</feature>
<dbReference type="Pfam" id="PF00583">
    <property type="entry name" value="Acetyltransf_1"/>
    <property type="match status" value="1"/>
</dbReference>
<evidence type="ECO:0000256" key="2">
    <source>
        <dbReference type="ARBA" id="ARBA00022840"/>
    </source>
</evidence>
<evidence type="ECO:0000259" key="4">
    <source>
        <dbReference type="PROSITE" id="PS51186"/>
    </source>
</evidence>
<reference evidence="5" key="2">
    <citation type="submission" date="2021-04" db="EMBL/GenBank/DDBJ databases">
        <authorList>
            <person name="Gilroy R."/>
        </authorList>
    </citation>
    <scope>NUCLEOTIDE SEQUENCE</scope>
    <source>
        <strain evidence="5">CHK195-9823</strain>
    </source>
</reference>
<dbReference type="PROSITE" id="PS51186">
    <property type="entry name" value="GNAT"/>
    <property type="match status" value="1"/>
</dbReference>
<evidence type="ECO:0000256" key="1">
    <source>
        <dbReference type="ARBA" id="ARBA00022741"/>
    </source>
</evidence>
<dbReference type="GO" id="GO:0005524">
    <property type="term" value="F:ATP binding"/>
    <property type="evidence" value="ECO:0007669"/>
    <property type="project" value="UniProtKB-UniRule"/>
</dbReference>
<evidence type="ECO:0000313" key="5">
    <source>
        <dbReference type="EMBL" id="HIV38896.1"/>
    </source>
</evidence>
<dbReference type="PIRSF" id="PIRSF005751">
    <property type="entry name" value="Acet_citr_lig"/>
    <property type="match status" value="1"/>
</dbReference>
<dbReference type="EMBL" id="DXIQ01000049">
    <property type="protein sequence ID" value="HIV38896.1"/>
    <property type="molecule type" value="Genomic_DNA"/>
</dbReference>
<dbReference type="Pfam" id="PF08218">
    <property type="entry name" value="Citrate_ly_lig"/>
    <property type="match status" value="1"/>
</dbReference>
<dbReference type="GO" id="GO:0008771">
    <property type="term" value="F:[citrate (pro-3S)-lyase] ligase activity"/>
    <property type="evidence" value="ECO:0007669"/>
    <property type="project" value="UniProtKB-EC"/>
</dbReference>
<dbReference type="InterPro" id="IPR005216">
    <property type="entry name" value="Citrate_lyase_ligase"/>
</dbReference>
<evidence type="ECO:0000256" key="3">
    <source>
        <dbReference type="PIRNR" id="PIRNR005751"/>
    </source>
</evidence>
<dbReference type="Gene3D" id="3.40.50.620">
    <property type="entry name" value="HUPs"/>
    <property type="match status" value="1"/>
</dbReference>
<dbReference type="Proteomes" id="UP000886814">
    <property type="component" value="Unassembled WGS sequence"/>
</dbReference>
<evidence type="ECO:0000313" key="6">
    <source>
        <dbReference type="Proteomes" id="UP000886814"/>
    </source>
</evidence>
<accession>A0A9D1TGC7</accession>
<dbReference type="SUPFAM" id="SSF52374">
    <property type="entry name" value="Nucleotidylyl transferase"/>
    <property type="match status" value="1"/>
</dbReference>
<keyword evidence="1 3" id="KW-0547">Nucleotide-binding</keyword>
<organism evidence="5 6">
    <name type="scientific">Candidatus Blautia stercorigallinarum</name>
    <dbReference type="NCBI Taxonomy" id="2838501"/>
    <lineage>
        <taxon>Bacteria</taxon>
        <taxon>Bacillati</taxon>
        <taxon>Bacillota</taxon>
        <taxon>Clostridia</taxon>
        <taxon>Lachnospirales</taxon>
        <taxon>Lachnospiraceae</taxon>
        <taxon>Blautia</taxon>
    </lineage>
</organism>
<dbReference type="PANTHER" id="PTHR40599:SF1">
    <property type="entry name" value="[CITRATE [PRO-3S]-LYASE] LIGASE"/>
    <property type="match status" value="1"/>
</dbReference>
<reference evidence="5" key="1">
    <citation type="journal article" date="2021" name="PeerJ">
        <title>Extensive microbial diversity within the chicken gut microbiome revealed by metagenomics and culture.</title>
        <authorList>
            <person name="Gilroy R."/>
            <person name="Ravi A."/>
            <person name="Getino M."/>
            <person name="Pursley I."/>
            <person name="Horton D.L."/>
            <person name="Alikhan N.F."/>
            <person name="Baker D."/>
            <person name="Gharbi K."/>
            <person name="Hall N."/>
            <person name="Watson M."/>
            <person name="Adriaenssens E.M."/>
            <person name="Foster-Nyarko E."/>
            <person name="Jarju S."/>
            <person name="Secka A."/>
            <person name="Antonio M."/>
            <person name="Oren A."/>
            <person name="Chaudhuri R.R."/>
            <person name="La Ragione R."/>
            <person name="Hildebrand F."/>
            <person name="Pallen M.J."/>
        </authorList>
    </citation>
    <scope>NUCLEOTIDE SEQUENCE</scope>
    <source>
        <strain evidence="5">CHK195-9823</strain>
    </source>
</reference>
<dbReference type="SMART" id="SM00764">
    <property type="entry name" value="Citrate_ly_lig"/>
    <property type="match status" value="1"/>
</dbReference>
<keyword evidence="2 3" id="KW-0067">ATP-binding</keyword>
<gene>
    <name evidence="5" type="primary">citC</name>
    <name evidence="5" type="ORF">H9747_07845</name>
</gene>
<dbReference type="InterPro" id="IPR000182">
    <property type="entry name" value="GNAT_dom"/>
</dbReference>
<comment type="caution">
    <text evidence="5">The sequence shown here is derived from an EMBL/GenBank/DDBJ whole genome shotgun (WGS) entry which is preliminary data.</text>
</comment>
<dbReference type="SUPFAM" id="SSF55729">
    <property type="entry name" value="Acyl-CoA N-acyltransferases (Nat)"/>
    <property type="match status" value="1"/>
</dbReference>
<dbReference type="PANTHER" id="PTHR40599">
    <property type="entry name" value="[CITRATE [PRO-3S]-LYASE] LIGASE"/>
    <property type="match status" value="1"/>
</dbReference>
<comment type="function">
    <text evidence="3">Acetylation of prosthetic group (2-(5''-phosphoribosyl)-3'-dephosphocoenzyme-A) of the gamma subunit of citrate lyase.</text>
</comment>
<dbReference type="InterPro" id="IPR016181">
    <property type="entry name" value="Acyl_CoA_acyltransferase"/>
</dbReference>
<dbReference type="GO" id="GO:0016747">
    <property type="term" value="F:acyltransferase activity, transferring groups other than amino-acyl groups"/>
    <property type="evidence" value="ECO:0007669"/>
    <property type="project" value="InterPro"/>
</dbReference>